<evidence type="ECO:0000259" key="2">
    <source>
        <dbReference type="PROSITE" id="PS51061"/>
    </source>
</evidence>
<dbReference type="AlphaFoldDB" id="A0A328C5P0"/>
<accession>A0A328C5P0</accession>
<sequence length="394" mass="43296">MADDQKSKSGRRSARGRRARKLDEDSKVAVSDEGSAPAAASAASTTAVEEATEKKPRRSRSKKKEEVSEDIEEAPAKEKAEKKPRRTRSKKKDEVSEGAEDTAAQGAPAQKDDEEKEAKKAKKASSKKSSKKDEDESAPKKSKKSSKKDEDESAPKKSKKSSKKDEDESAPKKSKKSQKKDSDDEELADDDAQKERKKEAKKPKKASKKDEETSEKKAPKKSAKKSKKEAAPSEEPTASRRGQVQDPVIARGESWLRELFEKMQLDLTATGSFDGDNYIFNVSGADTEVMIGRSKRSPRVLTGMQTLLAESLGREARSQVVIDIGGFKQQRQSHLSHVGARLGEAAKKVGHPILVAGLSAFDRRVIHKRIGDMEGVNSESTDHGIFRKLKIDPS</sequence>
<evidence type="ECO:0000313" key="3">
    <source>
        <dbReference type="EMBL" id="RAL21232.1"/>
    </source>
</evidence>
<dbReference type="Proteomes" id="UP000249169">
    <property type="component" value="Unassembled WGS sequence"/>
</dbReference>
<dbReference type="InterPro" id="IPR036867">
    <property type="entry name" value="R3H_dom_sf"/>
</dbReference>
<dbReference type="Gene3D" id="3.30.300.20">
    <property type="match status" value="1"/>
</dbReference>
<feature type="compositionally biased region" description="Low complexity" evidence="1">
    <location>
        <begin position="35"/>
        <end position="49"/>
    </location>
</feature>
<gene>
    <name evidence="3" type="ORF">DL240_13960</name>
</gene>
<protein>
    <recommendedName>
        <fullName evidence="2">R3H domain-containing protein</fullName>
    </recommendedName>
</protein>
<dbReference type="RefSeq" id="WP_111730520.1">
    <property type="nucleotide sequence ID" value="NZ_QHKO01000006.1"/>
</dbReference>
<dbReference type="Gene3D" id="3.30.1370.50">
    <property type="entry name" value="R3H-like domain"/>
    <property type="match status" value="1"/>
</dbReference>
<feature type="compositionally biased region" description="Basic and acidic residues" evidence="1">
    <location>
        <begin position="208"/>
        <end position="217"/>
    </location>
</feature>
<evidence type="ECO:0000256" key="1">
    <source>
        <dbReference type="SAM" id="MobiDB-lite"/>
    </source>
</evidence>
<proteinExistence type="predicted"/>
<feature type="domain" description="R3H" evidence="2">
    <location>
        <begin position="329"/>
        <end position="394"/>
    </location>
</feature>
<dbReference type="GO" id="GO:0003723">
    <property type="term" value="F:RNA binding"/>
    <property type="evidence" value="ECO:0007669"/>
    <property type="project" value="InterPro"/>
</dbReference>
<dbReference type="PANTHER" id="PTHR35800:SF1">
    <property type="entry name" value="RNA-BINDING PROTEIN KHPB"/>
    <property type="match status" value="1"/>
</dbReference>
<dbReference type="InterPro" id="IPR001374">
    <property type="entry name" value="R3H_dom"/>
</dbReference>
<dbReference type="PANTHER" id="PTHR35800">
    <property type="entry name" value="PROTEIN JAG"/>
    <property type="match status" value="1"/>
</dbReference>
<dbReference type="EMBL" id="QHKO01000006">
    <property type="protein sequence ID" value="RAL21232.1"/>
    <property type="molecule type" value="Genomic_DNA"/>
</dbReference>
<comment type="caution">
    <text evidence="3">The sequence shown here is derived from an EMBL/GenBank/DDBJ whole genome shotgun (WGS) entry which is preliminary data.</text>
</comment>
<dbReference type="OrthoDB" id="9794483at2"/>
<dbReference type="PROSITE" id="PS51061">
    <property type="entry name" value="R3H"/>
    <property type="match status" value="1"/>
</dbReference>
<dbReference type="InterPro" id="IPR015946">
    <property type="entry name" value="KH_dom-like_a/b"/>
</dbReference>
<feature type="region of interest" description="Disordered" evidence="1">
    <location>
        <begin position="1"/>
        <end position="246"/>
    </location>
</feature>
<reference evidence="3 4" key="1">
    <citation type="submission" date="2018-05" db="EMBL/GenBank/DDBJ databases">
        <title>Lujinxingia marina gen. nov. sp. nov., a new facultative anaerobic member of the class Deltaproteobacteria, and proposal of Lujinxingaceae fam. nov.</title>
        <authorList>
            <person name="Li C.-M."/>
        </authorList>
    </citation>
    <scope>NUCLEOTIDE SEQUENCE [LARGE SCALE GENOMIC DNA]</scope>
    <source>
        <strain evidence="3 4">B210</strain>
    </source>
</reference>
<dbReference type="InterPro" id="IPR039247">
    <property type="entry name" value="KhpB"/>
</dbReference>
<feature type="compositionally biased region" description="Basic residues" evidence="1">
    <location>
        <begin position="218"/>
        <end position="227"/>
    </location>
</feature>
<feature type="compositionally biased region" description="Basic residues" evidence="1">
    <location>
        <begin position="8"/>
        <end position="20"/>
    </location>
</feature>
<organism evidence="3 4">
    <name type="scientific">Lujinxingia litoralis</name>
    <dbReference type="NCBI Taxonomy" id="2211119"/>
    <lineage>
        <taxon>Bacteria</taxon>
        <taxon>Deltaproteobacteria</taxon>
        <taxon>Bradymonadales</taxon>
        <taxon>Lujinxingiaceae</taxon>
        <taxon>Lujinxingia</taxon>
    </lineage>
</organism>
<evidence type="ECO:0000313" key="4">
    <source>
        <dbReference type="Proteomes" id="UP000249169"/>
    </source>
</evidence>
<name>A0A328C5P0_9DELT</name>
<feature type="compositionally biased region" description="Basic residues" evidence="1">
    <location>
        <begin position="119"/>
        <end position="130"/>
    </location>
</feature>
<keyword evidence="4" id="KW-1185">Reference proteome</keyword>